<evidence type="ECO:0000313" key="2">
    <source>
        <dbReference type="Proteomes" id="UP001209229"/>
    </source>
</evidence>
<comment type="caution">
    <text evidence="1">The sequence shown here is derived from an EMBL/GenBank/DDBJ whole genome shotgun (WGS) entry which is preliminary data.</text>
</comment>
<evidence type="ECO:0000313" key="1">
    <source>
        <dbReference type="EMBL" id="MCW3786594.1"/>
    </source>
</evidence>
<protein>
    <submittedName>
        <fullName evidence="1">Uncharacterized protein</fullName>
    </submittedName>
</protein>
<dbReference type="RefSeq" id="WP_301190159.1">
    <property type="nucleotide sequence ID" value="NZ_JAPDPJ010000016.1"/>
</dbReference>
<dbReference type="EMBL" id="JAPDPJ010000016">
    <property type="protein sequence ID" value="MCW3786594.1"/>
    <property type="molecule type" value="Genomic_DNA"/>
</dbReference>
<keyword evidence="2" id="KW-1185">Reference proteome</keyword>
<reference evidence="1" key="1">
    <citation type="submission" date="2022-10" db="EMBL/GenBank/DDBJ databases">
        <authorList>
            <person name="Yu W.X."/>
        </authorList>
    </citation>
    <scope>NUCLEOTIDE SEQUENCE</scope>
    <source>
        <strain evidence="1">AAT</strain>
    </source>
</reference>
<sequence>MKHLNNILSFILIVFLVGACTPEEYNLGDTDILPEELVEGIAYTITHDSENPNIVYLTSLMGSEYTPLWNHPQGRSQDKVVTLKIPFAGTYEVQFGVQTRGGYVYGETVTFDVDQMYAGFIEDELWTLVSGGQGKSKTWYLDLDGEQTSRFFGGPIWFFTNTYEWDNLHNAAGDNYIDADVWDAKSAILPNLQESGEAVWYWSADWAGNQWMCDAADFGTMTFDLIGGANLTVDQTAYSTSIGGGSVQNGSYMLDTEKHTIKFTDAFPVHDSNRDAAVTSATEFRILYASENFLQILVVPEGACYNYISKDFRDNWTPEEEGDPEPALPEGWLDDVSQSVSTSIKWVLSPETPFNWANLDGSLMNGGWTSPDTYADWTGFDASIPETYANFSLTMNSTDNSVTMVLPDGTESAGTYAIDEKGIYTFTDVKPEFNICSWVNLSTTAENQWRILSIEKDAVGNLTGMWVGALSTDKPEYMCFKLEPQIAGGGVDPLEAVKGMLTSQVWKLDSERTYDVATSWGAEQGPVIFSDFSTWAWNPAAGEHYAAGEAGVDYGTMQFNLDGTITVNQRQRVYTYVDETSGETLERHGMPAETDVLASEEVVTLTGSWSIDLDNNKLLMTVGAVHPWTNDYYVLNWGDLDIYKVENNVLMFQVMRDAERSGEDAFAITYVYVPAN</sequence>
<dbReference type="PROSITE" id="PS51257">
    <property type="entry name" value="PROKAR_LIPOPROTEIN"/>
    <property type="match status" value="1"/>
</dbReference>
<accession>A0AAE3M491</accession>
<organism evidence="1 2">
    <name type="scientific">Plebeiibacterium sediminum</name>
    <dbReference type="NCBI Taxonomy" id="2992112"/>
    <lineage>
        <taxon>Bacteria</taxon>
        <taxon>Pseudomonadati</taxon>
        <taxon>Bacteroidota</taxon>
        <taxon>Bacteroidia</taxon>
        <taxon>Marinilabiliales</taxon>
        <taxon>Marinilabiliaceae</taxon>
        <taxon>Plebeiibacterium</taxon>
    </lineage>
</organism>
<gene>
    <name evidence="1" type="ORF">OM075_08955</name>
</gene>
<dbReference type="Proteomes" id="UP001209229">
    <property type="component" value="Unassembled WGS sequence"/>
</dbReference>
<dbReference type="AlphaFoldDB" id="A0AAE3M491"/>
<name>A0AAE3M491_9BACT</name>
<proteinExistence type="predicted"/>